<feature type="chain" id="PRO_5047361299" description="DUF4890 domain-containing protein" evidence="2">
    <location>
        <begin position="21"/>
        <end position="105"/>
    </location>
</feature>
<gene>
    <name evidence="3" type="ORF">GCM10023231_05540</name>
</gene>
<feature type="compositionally biased region" description="Polar residues" evidence="1">
    <location>
        <begin position="90"/>
        <end position="105"/>
    </location>
</feature>
<feature type="signal peptide" evidence="2">
    <location>
        <begin position="1"/>
        <end position="20"/>
    </location>
</feature>
<evidence type="ECO:0008006" key="5">
    <source>
        <dbReference type="Google" id="ProtNLM"/>
    </source>
</evidence>
<protein>
    <recommendedName>
        <fullName evidence="5">DUF4890 domain-containing protein</fullName>
    </recommendedName>
</protein>
<reference evidence="4" key="1">
    <citation type="journal article" date="2019" name="Int. J. Syst. Evol. Microbiol.">
        <title>The Global Catalogue of Microorganisms (GCM) 10K type strain sequencing project: providing services to taxonomists for standard genome sequencing and annotation.</title>
        <authorList>
            <consortium name="The Broad Institute Genomics Platform"/>
            <consortium name="The Broad Institute Genome Sequencing Center for Infectious Disease"/>
            <person name="Wu L."/>
            <person name="Ma J."/>
        </authorList>
    </citation>
    <scope>NUCLEOTIDE SEQUENCE [LARGE SCALE GENOMIC DNA]</scope>
    <source>
        <strain evidence="4">JCM 18200</strain>
    </source>
</reference>
<proteinExistence type="predicted"/>
<evidence type="ECO:0000256" key="1">
    <source>
        <dbReference type="SAM" id="MobiDB-lite"/>
    </source>
</evidence>
<name>A0ABP9AHE6_9SPHI</name>
<dbReference type="Proteomes" id="UP001501411">
    <property type="component" value="Unassembled WGS sequence"/>
</dbReference>
<evidence type="ECO:0000313" key="4">
    <source>
        <dbReference type="Proteomes" id="UP001501411"/>
    </source>
</evidence>
<comment type="caution">
    <text evidence="3">The sequence shown here is derived from an EMBL/GenBank/DDBJ whole genome shotgun (WGS) entry which is preliminary data.</text>
</comment>
<sequence length="105" mass="12020">MKKIFSGAILFIGLSTMAFAQQTADKKAHGYSPEKRAEKMTAVLADKLSLTDEQKAKVYAINVENIKKRDIERKERIAKEREVMKEQDEQINSILNAEQKTAYEQ</sequence>
<dbReference type="EMBL" id="BAABIQ010000003">
    <property type="protein sequence ID" value="GAA4781093.1"/>
    <property type="molecule type" value="Genomic_DNA"/>
</dbReference>
<keyword evidence="2" id="KW-0732">Signal</keyword>
<keyword evidence="4" id="KW-1185">Reference proteome</keyword>
<evidence type="ECO:0000313" key="3">
    <source>
        <dbReference type="EMBL" id="GAA4781093.1"/>
    </source>
</evidence>
<organism evidence="3 4">
    <name type="scientific">Olivibacter ginsenosidimutans</name>
    <dbReference type="NCBI Taxonomy" id="1176537"/>
    <lineage>
        <taxon>Bacteria</taxon>
        <taxon>Pseudomonadati</taxon>
        <taxon>Bacteroidota</taxon>
        <taxon>Sphingobacteriia</taxon>
        <taxon>Sphingobacteriales</taxon>
        <taxon>Sphingobacteriaceae</taxon>
        <taxon>Olivibacter</taxon>
    </lineage>
</organism>
<dbReference type="RefSeq" id="WP_345230172.1">
    <property type="nucleotide sequence ID" value="NZ_BAABIQ010000003.1"/>
</dbReference>
<accession>A0ABP9AHE6</accession>
<feature type="region of interest" description="Disordered" evidence="1">
    <location>
        <begin position="86"/>
        <end position="105"/>
    </location>
</feature>
<evidence type="ECO:0000256" key="2">
    <source>
        <dbReference type="SAM" id="SignalP"/>
    </source>
</evidence>